<organism evidence="2 3">
    <name type="scientific">Paraburkholderia steynii</name>
    <dbReference type="NCBI Taxonomy" id="1245441"/>
    <lineage>
        <taxon>Bacteria</taxon>
        <taxon>Pseudomonadati</taxon>
        <taxon>Pseudomonadota</taxon>
        <taxon>Betaproteobacteria</taxon>
        <taxon>Burkholderiales</taxon>
        <taxon>Burkholderiaceae</taxon>
        <taxon>Paraburkholderia</taxon>
    </lineage>
</organism>
<feature type="domain" description="Carboxymuconolactone decarboxylase-like" evidence="1">
    <location>
        <begin position="147"/>
        <end position="216"/>
    </location>
</feature>
<dbReference type="AlphaFoldDB" id="A0A4R0X7X5"/>
<accession>A0A4R0X7X5</accession>
<dbReference type="Pfam" id="PF02627">
    <property type="entry name" value="CMD"/>
    <property type="match status" value="1"/>
</dbReference>
<evidence type="ECO:0000259" key="1">
    <source>
        <dbReference type="Pfam" id="PF02627"/>
    </source>
</evidence>
<reference evidence="2 3" key="1">
    <citation type="submission" date="2017-02" db="EMBL/GenBank/DDBJ databases">
        <title>Paraburkholderia sophoroidis sp. nov. and Paraburkholderia steynii sp. nov. rhizobial symbionts of the fynbos legume Hypocalyptus sophoroides.</title>
        <authorList>
            <person name="Steenkamp E.T."/>
            <person name="Beukes C.W."/>
            <person name="Van Zyl E."/>
            <person name="Avontuur J."/>
            <person name="Chan W.Y."/>
            <person name="Hassen A."/>
            <person name="Palmer M."/>
            <person name="Mthombeni L."/>
            <person name="Phalane F."/>
            <person name="Sereme K."/>
            <person name="Venter S.N."/>
        </authorList>
    </citation>
    <scope>NUCLEOTIDE SEQUENCE [LARGE SCALE GENOMIC DNA]</scope>
    <source>
        <strain evidence="2 3">HC1.1ba</strain>
    </source>
</reference>
<keyword evidence="3" id="KW-1185">Reference proteome</keyword>
<dbReference type="InterPro" id="IPR029032">
    <property type="entry name" value="AhpD-like"/>
</dbReference>
<comment type="caution">
    <text evidence="2">The sequence shown here is derived from an EMBL/GenBank/DDBJ whole genome shotgun (WGS) entry which is preliminary data.</text>
</comment>
<sequence>MSPLLDSNVLRTIAPYTLAGYSRWRQIVNTDGAIPARIKALYVAVAANTKGYREMAERELARAHQLGLTYEEASSAGIILSSCRGEGAALRFLTLLDAEYQVVSAAAAMPVIEVEEGQVEQNFLNYFGAMPPSLGKLIDLLPVGSEAYYLMREGTINGTPLGAKYSELMLVTILAADYSDWTNVHMKGAKTAGATDTEIAESLVCAVLTSGLSAWVVGASQMDKM</sequence>
<name>A0A4R0X7X5_9BURK</name>
<dbReference type="Proteomes" id="UP000294200">
    <property type="component" value="Unassembled WGS sequence"/>
</dbReference>
<evidence type="ECO:0000313" key="2">
    <source>
        <dbReference type="EMBL" id="TCG06323.1"/>
    </source>
</evidence>
<gene>
    <name evidence="2" type="ORF">BZM27_27220</name>
</gene>
<dbReference type="EMBL" id="MWML01000115">
    <property type="protein sequence ID" value="TCG06323.1"/>
    <property type="molecule type" value="Genomic_DNA"/>
</dbReference>
<proteinExistence type="predicted"/>
<dbReference type="SUPFAM" id="SSF69118">
    <property type="entry name" value="AhpD-like"/>
    <property type="match status" value="1"/>
</dbReference>
<dbReference type="Gene3D" id="1.20.1290.10">
    <property type="entry name" value="AhpD-like"/>
    <property type="match status" value="2"/>
</dbReference>
<dbReference type="GO" id="GO:0051920">
    <property type="term" value="F:peroxiredoxin activity"/>
    <property type="evidence" value="ECO:0007669"/>
    <property type="project" value="InterPro"/>
</dbReference>
<dbReference type="InterPro" id="IPR003779">
    <property type="entry name" value="CMD-like"/>
</dbReference>
<evidence type="ECO:0000313" key="3">
    <source>
        <dbReference type="Proteomes" id="UP000294200"/>
    </source>
</evidence>
<protein>
    <submittedName>
        <fullName evidence="2">Carboxymuconolactone decarboxylase</fullName>
    </submittedName>
</protein>